<evidence type="ECO:0000256" key="1">
    <source>
        <dbReference type="SAM" id="Phobius"/>
    </source>
</evidence>
<evidence type="ECO:0000313" key="3">
    <source>
        <dbReference type="Proteomes" id="UP000571017"/>
    </source>
</evidence>
<feature type="transmembrane region" description="Helical" evidence="1">
    <location>
        <begin position="56"/>
        <end position="74"/>
    </location>
</feature>
<dbReference type="AlphaFoldDB" id="A0A838CPE3"/>
<keyword evidence="1" id="KW-0472">Membrane</keyword>
<keyword evidence="3" id="KW-1185">Reference proteome</keyword>
<proteinExistence type="predicted"/>
<evidence type="ECO:0000313" key="2">
    <source>
        <dbReference type="EMBL" id="MBA2173718.1"/>
    </source>
</evidence>
<gene>
    <name evidence="2" type="ORF">H0266_02285</name>
</gene>
<accession>A0A838CPE3</accession>
<reference evidence="2 3" key="1">
    <citation type="journal article" date="2004" name="Extremophiles">
        <title>Halobacillus locisalis sp. nov., a halophilic bacterium isolated from a marine solar saltern of the Yellow Sea in Korea.</title>
        <authorList>
            <person name="Yoon J.H."/>
            <person name="Kang K.H."/>
            <person name="Oh T.K."/>
            <person name="Park Y.H."/>
        </authorList>
    </citation>
    <scope>NUCLEOTIDE SEQUENCE [LARGE SCALE GENOMIC DNA]</scope>
    <source>
        <strain evidence="2 3">KCTC 3788</strain>
    </source>
</reference>
<feature type="transmembrane region" description="Helical" evidence="1">
    <location>
        <begin position="28"/>
        <end position="44"/>
    </location>
</feature>
<keyword evidence="1" id="KW-0812">Transmembrane</keyword>
<sequence length="77" mass="8385">MLIIMFSMTGGLVQLLPGAMLFPEQRFLLSPFYIGGVVLLFLTLERLGINEKSVHPALALSVIAIAVGFDFVTGNQF</sequence>
<protein>
    <submittedName>
        <fullName evidence="2">Uncharacterized protein</fullName>
    </submittedName>
</protein>
<organism evidence="2 3">
    <name type="scientific">Halobacillus locisalis</name>
    <dbReference type="NCBI Taxonomy" id="220753"/>
    <lineage>
        <taxon>Bacteria</taxon>
        <taxon>Bacillati</taxon>
        <taxon>Bacillota</taxon>
        <taxon>Bacilli</taxon>
        <taxon>Bacillales</taxon>
        <taxon>Bacillaceae</taxon>
        <taxon>Halobacillus</taxon>
    </lineage>
</organism>
<name>A0A838CPE3_9BACI</name>
<keyword evidence="1" id="KW-1133">Transmembrane helix</keyword>
<comment type="caution">
    <text evidence="2">The sequence shown here is derived from an EMBL/GenBank/DDBJ whole genome shotgun (WGS) entry which is preliminary data.</text>
</comment>
<dbReference type="Proteomes" id="UP000571017">
    <property type="component" value="Unassembled WGS sequence"/>
</dbReference>
<dbReference type="EMBL" id="JACEFG010000001">
    <property type="protein sequence ID" value="MBA2173718.1"/>
    <property type="molecule type" value="Genomic_DNA"/>
</dbReference>
<dbReference type="RefSeq" id="WP_181470760.1">
    <property type="nucleotide sequence ID" value="NZ_JACEFG010000001.1"/>
</dbReference>